<evidence type="ECO:0000256" key="5">
    <source>
        <dbReference type="ARBA" id="ARBA00023088"/>
    </source>
</evidence>
<evidence type="ECO:0000256" key="1">
    <source>
        <dbReference type="ARBA" id="ARBA00004168"/>
    </source>
</evidence>
<dbReference type="InterPro" id="IPR019931">
    <property type="entry name" value="LPXTG_anchor"/>
</dbReference>
<evidence type="ECO:0000256" key="3">
    <source>
        <dbReference type="ARBA" id="ARBA00022525"/>
    </source>
</evidence>
<dbReference type="NCBIfam" id="TIGR01167">
    <property type="entry name" value="LPXTG_anchor"/>
    <property type="match status" value="1"/>
</dbReference>
<feature type="chain" id="PRO_5046145490" description="Gram-positive cocci surface proteins LPxTG domain-containing protein" evidence="7">
    <location>
        <begin position="24"/>
        <end position="201"/>
    </location>
</feature>
<evidence type="ECO:0000313" key="9">
    <source>
        <dbReference type="EMBL" id="GAA0489133.1"/>
    </source>
</evidence>
<keyword evidence="2" id="KW-0134">Cell wall</keyword>
<proteinExistence type="predicted"/>
<keyword evidence="3" id="KW-0964">Secreted</keyword>
<organism evidence="9 10">
    <name type="scientific">Salinibacillus aidingensis</name>
    <dbReference type="NCBI Taxonomy" id="237684"/>
    <lineage>
        <taxon>Bacteria</taxon>
        <taxon>Bacillati</taxon>
        <taxon>Bacillota</taxon>
        <taxon>Bacilli</taxon>
        <taxon>Bacillales</taxon>
        <taxon>Bacillaceae</taxon>
        <taxon>Salinibacillus</taxon>
    </lineage>
</organism>
<keyword evidence="10" id="KW-1185">Reference proteome</keyword>
<dbReference type="RefSeq" id="WP_343839105.1">
    <property type="nucleotide sequence ID" value="NZ_BAAADO010000003.1"/>
</dbReference>
<keyword evidence="6" id="KW-0472">Membrane</keyword>
<keyword evidence="6" id="KW-1133">Transmembrane helix</keyword>
<evidence type="ECO:0000313" key="10">
    <source>
        <dbReference type="Proteomes" id="UP001500880"/>
    </source>
</evidence>
<keyword evidence="4 7" id="KW-0732">Signal</keyword>
<gene>
    <name evidence="9" type="ORF">GCM10008986_13650</name>
</gene>
<evidence type="ECO:0000256" key="6">
    <source>
        <dbReference type="SAM" id="Phobius"/>
    </source>
</evidence>
<evidence type="ECO:0000259" key="8">
    <source>
        <dbReference type="Pfam" id="PF00746"/>
    </source>
</evidence>
<protein>
    <recommendedName>
        <fullName evidence="8">Gram-positive cocci surface proteins LPxTG domain-containing protein</fullName>
    </recommendedName>
</protein>
<comment type="caution">
    <text evidence="9">The sequence shown here is derived from an EMBL/GenBank/DDBJ whole genome shotgun (WGS) entry which is preliminary data.</text>
</comment>
<dbReference type="EMBL" id="BAAADO010000003">
    <property type="protein sequence ID" value="GAA0489133.1"/>
    <property type="molecule type" value="Genomic_DNA"/>
</dbReference>
<dbReference type="Pfam" id="PF00746">
    <property type="entry name" value="Gram_pos_anchor"/>
    <property type="match status" value="1"/>
</dbReference>
<comment type="subcellular location">
    <subcellularLocation>
        <location evidence="1">Secreted</location>
        <location evidence="1">Cell wall</location>
        <topology evidence="1">Peptidoglycan-anchor</topology>
    </subcellularLocation>
</comment>
<feature type="transmembrane region" description="Helical" evidence="6">
    <location>
        <begin position="171"/>
        <end position="191"/>
    </location>
</feature>
<evidence type="ECO:0000256" key="4">
    <source>
        <dbReference type="ARBA" id="ARBA00022729"/>
    </source>
</evidence>
<sequence>MKKLLVLLLSCIIIFAFPTYLEATINGEKDQSIDIATSPHNVFFNLQNLKPGDFSTKEMTIYNKGEGDFNYLFTNRFLNGSEKLYNEFLLTVRDKNEVLFDGKLKNFEELASRELKSGDSEVLTFKVEMPYELGNEFQGLSAEFQFKVFVEGTLGGAIPVEHRLPETSTNMFNYMILGIVLILGGGSLYYFQKRKRNIDEE</sequence>
<keyword evidence="5" id="KW-0572">Peptidoglycan-anchor</keyword>
<evidence type="ECO:0000256" key="7">
    <source>
        <dbReference type="SAM" id="SignalP"/>
    </source>
</evidence>
<accession>A0ABP3KZH9</accession>
<evidence type="ECO:0000256" key="2">
    <source>
        <dbReference type="ARBA" id="ARBA00022512"/>
    </source>
</evidence>
<feature type="domain" description="Gram-positive cocci surface proteins LPxTG" evidence="8">
    <location>
        <begin position="161"/>
        <end position="197"/>
    </location>
</feature>
<reference evidence="10" key="1">
    <citation type="journal article" date="2019" name="Int. J. Syst. Evol. Microbiol.">
        <title>The Global Catalogue of Microorganisms (GCM) 10K type strain sequencing project: providing services to taxonomists for standard genome sequencing and annotation.</title>
        <authorList>
            <consortium name="The Broad Institute Genomics Platform"/>
            <consortium name="The Broad Institute Genome Sequencing Center for Infectious Disease"/>
            <person name="Wu L."/>
            <person name="Ma J."/>
        </authorList>
    </citation>
    <scope>NUCLEOTIDE SEQUENCE [LARGE SCALE GENOMIC DNA]</scope>
    <source>
        <strain evidence="10">JCM 12389</strain>
    </source>
</reference>
<feature type="signal peptide" evidence="7">
    <location>
        <begin position="1"/>
        <end position="23"/>
    </location>
</feature>
<keyword evidence="6" id="KW-0812">Transmembrane</keyword>
<name>A0ABP3KZH9_9BACI</name>
<dbReference type="Proteomes" id="UP001500880">
    <property type="component" value="Unassembled WGS sequence"/>
</dbReference>